<dbReference type="EMBL" id="CP061281">
    <property type="protein sequence ID" value="QNS06805.1"/>
    <property type="molecule type" value="Genomic_DNA"/>
</dbReference>
<dbReference type="PANTHER" id="PTHR43201:SF5">
    <property type="entry name" value="MEDIUM-CHAIN ACYL-COA LIGASE ACSF2, MITOCHONDRIAL"/>
    <property type="match status" value="1"/>
</dbReference>
<dbReference type="InterPro" id="IPR000873">
    <property type="entry name" value="AMP-dep_synth/lig_dom"/>
</dbReference>
<dbReference type="KEGG" id="sxn:IAG42_26605"/>
<evidence type="ECO:0000313" key="6">
    <source>
        <dbReference type="Proteomes" id="UP000516428"/>
    </source>
</evidence>
<dbReference type="PANTHER" id="PTHR43201">
    <property type="entry name" value="ACYL-COA SYNTHETASE"/>
    <property type="match status" value="1"/>
</dbReference>
<name>A0A7H1BDK0_9ACTN</name>
<evidence type="ECO:0000313" key="5">
    <source>
        <dbReference type="EMBL" id="QNS06805.1"/>
    </source>
</evidence>
<evidence type="ECO:0000256" key="1">
    <source>
        <dbReference type="ARBA" id="ARBA00006432"/>
    </source>
</evidence>
<dbReference type="Gene3D" id="3.30.300.30">
    <property type="match status" value="1"/>
</dbReference>
<comment type="similarity">
    <text evidence="1">Belongs to the ATP-dependent AMP-binding enzyme family.</text>
</comment>
<evidence type="ECO:0000259" key="4">
    <source>
        <dbReference type="Pfam" id="PF13193"/>
    </source>
</evidence>
<dbReference type="AlphaFoldDB" id="A0A7H1BDK0"/>
<dbReference type="SUPFAM" id="SSF56801">
    <property type="entry name" value="Acetyl-CoA synthetase-like"/>
    <property type="match status" value="1"/>
</dbReference>
<reference evidence="5 6" key="1">
    <citation type="submission" date="2020-09" db="EMBL/GenBank/DDBJ databases">
        <title>A novel species.</title>
        <authorList>
            <person name="Gao J."/>
        </authorList>
    </citation>
    <scope>NUCLEOTIDE SEQUENCE [LARGE SCALE GENOMIC DNA]</scope>
    <source>
        <strain evidence="5 6">CRXT-Y-14</strain>
    </source>
</reference>
<organism evidence="5 6">
    <name type="scientific">Streptomyces xanthii</name>
    <dbReference type="NCBI Taxonomy" id="2768069"/>
    <lineage>
        <taxon>Bacteria</taxon>
        <taxon>Bacillati</taxon>
        <taxon>Actinomycetota</taxon>
        <taxon>Actinomycetes</taxon>
        <taxon>Kitasatosporales</taxon>
        <taxon>Streptomycetaceae</taxon>
        <taxon>Streptomyces</taxon>
    </lineage>
</organism>
<dbReference type="InterPro" id="IPR042099">
    <property type="entry name" value="ANL_N_sf"/>
</dbReference>
<accession>A0A7H1BDK0</accession>
<evidence type="ECO:0000259" key="3">
    <source>
        <dbReference type="Pfam" id="PF00501"/>
    </source>
</evidence>
<dbReference type="Pfam" id="PF13193">
    <property type="entry name" value="AMP-binding_C"/>
    <property type="match status" value="1"/>
</dbReference>
<gene>
    <name evidence="5" type="ORF">IAG42_26605</name>
</gene>
<dbReference type="Pfam" id="PF00501">
    <property type="entry name" value="AMP-binding"/>
    <property type="match status" value="1"/>
</dbReference>
<feature type="domain" description="AMP-dependent synthetase/ligase" evidence="3">
    <location>
        <begin position="12"/>
        <end position="375"/>
    </location>
</feature>
<keyword evidence="2" id="KW-0436">Ligase</keyword>
<dbReference type="InterPro" id="IPR025110">
    <property type="entry name" value="AMP-bd_C"/>
</dbReference>
<dbReference type="GO" id="GO:0031956">
    <property type="term" value="F:medium-chain fatty acid-CoA ligase activity"/>
    <property type="evidence" value="ECO:0007669"/>
    <property type="project" value="TreeGrafter"/>
</dbReference>
<dbReference type="NCBIfam" id="NF005801">
    <property type="entry name" value="PRK07656.1"/>
    <property type="match status" value="1"/>
</dbReference>
<keyword evidence="6" id="KW-1185">Reference proteome</keyword>
<dbReference type="InterPro" id="IPR020845">
    <property type="entry name" value="AMP-binding_CS"/>
</dbReference>
<protein>
    <submittedName>
        <fullName evidence="5">AMP-binding protein</fullName>
    </submittedName>
</protein>
<dbReference type="Proteomes" id="UP000516428">
    <property type="component" value="Chromosome"/>
</dbReference>
<dbReference type="RefSeq" id="WP_188339485.1">
    <property type="nucleotide sequence ID" value="NZ_CP061281.1"/>
</dbReference>
<evidence type="ECO:0000256" key="2">
    <source>
        <dbReference type="ARBA" id="ARBA00022598"/>
    </source>
</evidence>
<dbReference type="GO" id="GO:0006631">
    <property type="term" value="P:fatty acid metabolic process"/>
    <property type="evidence" value="ECO:0007669"/>
    <property type="project" value="TreeGrafter"/>
</dbReference>
<dbReference type="PROSITE" id="PS00455">
    <property type="entry name" value="AMP_BINDING"/>
    <property type="match status" value="1"/>
</dbReference>
<feature type="domain" description="AMP-binding enzyme C-terminal" evidence="4">
    <location>
        <begin position="426"/>
        <end position="502"/>
    </location>
</feature>
<dbReference type="InterPro" id="IPR045851">
    <property type="entry name" value="AMP-bd_C_sf"/>
</dbReference>
<proteinExistence type="inferred from homology"/>
<dbReference type="Gene3D" id="3.40.50.12780">
    <property type="entry name" value="N-terminal domain of ligase-like"/>
    <property type="match status" value="1"/>
</dbReference>
<sequence>MDGPLTIAGLADWAADAWGDDEALGYEGESWTFEALRDAVDEAARALMARGLAPGDRVALWAPNSARWVVAALGALAAGGVLVPVNTRYRAREAADMLRRARCRVLFTETDFLGTDYARMLAESGEELPDLDRVVILHDESAWAGFLGRAREVDGAARRARTEAVSPDDVADILFTSGTTGRPKGVLTTHGQTVRVYTEWAKGVTLTRGDRYLLVNPFFHTFGYKAGILACLRVGATMLPEQVFDAERTLRRIATERVSVLTGAPAVFRAVLDHPRRAGFAVDSMRMAGTGAAGIPTTLIEEIREQLGAGLVFTAYGLTESDGTVAICPPTESAERLAHTSGKALPGTELRIDSAVPGEPGEILTRGFHVMRGYLDDPEATAEAVDADGWLHTGDVGVLDERGFLTITDRLKDMFVVGGFNAYPAEIEQVLRTHPRLSDVSVVGAPDRRLGEVGIAFCVPAHGEQQPDDAELTSWARERLANFKVPRRFLPLAELPHNAAGKVDKPALRARAAQEVAG</sequence>